<name>D5ARQ7_RHOCB</name>
<dbReference type="EMBL" id="CP001312">
    <property type="protein sequence ID" value="ADE84928.1"/>
    <property type="molecule type" value="Genomic_DNA"/>
</dbReference>
<feature type="compositionally biased region" description="Low complexity" evidence="1">
    <location>
        <begin position="39"/>
        <end position="50"/>
    </location>
</feature>
<sequence>MGGLSLQSKRSPYAQSARKESPVLPSRQISPVHPGANIPGGRSRGGSSPLSGCLFARRAQECRKRRVPCAS</sequence>
<feature type="compositionally biased region" description="Polar residues" evidence="1">
    <location>
        <begin position="1"/>
        <end position="14"/>
    </location>
</feature>
<accession>D5ARQ7</accession>
<keyword evidence="3" id="KW-1185">Reference proteome</keyword>
<evidence type="ECO:0000256" key="1">
    <source>
        <dbReference type="SAM" id="MobiDB-lite"/>
    </source>
</evidence>
<dbReference type="STRING" id="272942.RCAP_rcc01170"/>
<proteinExistence type="predicted"/>
<dbReference type="Proteomes" id="UP000002361">
    <property type="component" value="Chromosome"/>
</dbReference>
<organism evidence="2 3">
    <name type="scientific">Rhodobacter capsulatus (strain ATCC BAA-309 / NBRC 16581 / SB1003)</name>
    <dbReference type="NCBI Taxonomy" id="272942"/>
    <lineage>
        <taxon>Bacteria</taxon>
        <taxon>Pseudomonadati</taxon>
        <taxon>Pseudomonadota</taxon>
        <taxon>Alphaproteobacteria</taxon>
        <taxon>Rhodobacterales</taxon>
        <taxon>Rhodobacter group</taxon>
        <taxon>Rhodobacter</taxon>
    </lineage>
</organism>
<dbReference type="HOGENOM" id="CLU_2737364_0_0_5"/>
<evidence type="ECO:0000313" key="2">
    <source>
        <dbReference type="EMBL" id="ADE84928.1"/>
    </source>
</evidence>
<dbReference type="KEGG" id="rcp:RCAP_rcc01170"/>
<reference evidence="2 3" key="2">
    <citation type="journal article" date="2010" name="J. Bacteriol.">
        <title>Complete genome sequence of the photosynthetic purple nonsulfur bacterium Rhodobacter capsulatus SB 1003.</title>
        <authorList>
            <person name="Strnad H."/>
            <person name="Lapidus A."/>
            <person name="Paces J."/>
            <person name="Ulbrich P."/>
            <person name="Vlcek C."/>
            <person name="Paces V."/>
            <person name="Haselkorn R."/>
        </authorList>
    </citation>
    <scope>NUCLEOTIDE SEQUENCE [LARGE SCALE GENOMIC DNA]</scope>
    <source>
        <strain evidence="3">ATCC BAA-309 / NBRC 16581 / SB1003</strain>
    </source>
</reference>
<protein>
    <submittedName>
        <fullName evidence="2">Uncharacterized protein</fullName>
    </submittedName>
</protein>
<feature type="region of interest" description="Disordered" evidence="1">
    <location>
        <begin position="1"/>
        <end position="50"/>
    </location>
</feature>
<evidence type="ECO:0000313" key="3">
    <source>
        <dbReference type="Proteomes" id="UP000002361"/>
    </source>
</evidence>
<dbReference type="AlphaFoldDB" id="D5ARQ7"/>
<gene>
    <name evidence="2" type="ordered locus">RCAP_rcc01170</name>
</gene>
<reference key="1">
    <citation type="submission" date="2008-12" db="EMBL/GenBank/DDBJ databases">
        <title>Complete genome sequence of Rhodobacter capsulatus SB1003.</title>
        <authorList>
            <person name="Strnad H."/>
            <person name="Lapidus A."/>
            <person name="Vlcek C."/>
            <person name="Ulbrich P."/>
            <person name="Paces J."/>
            <person name="Maltsev N."/>
            <person name="Kumar V."/>
            <person name="Kogan Y."/>
            <person name="Milgram A."/>
            <person name="Rebrekov D."/>
            <person name="Mazur M."/>
            <person name="Cox R."/>
            <person name="Kyrpides N."/>
            <person name="Kolar M."/>
            <person name="Sachova J."/>
            <person name="Ridl J."/>
            <person name="Ivanova N."/>
            <person name="Kapatral V."/>
            <person name="Los T."/>
            <person name="Lykidis A."/>
            <person name="Mikhailova N."/>
            <person name="Reznik G."/>
            <person name="Vasieva O."/>
            <person name="Fonstein M."/>
            <person name="Paces V."/>
            <person name="Haselkorn R."/>
        </authorList>
    </citation>
    <scope>NUCLEOTIDE SEQUENCE</scope>
    <source>
        <strain>SB1003</strain>
    </source>
</reference>